<dbReference type="RefSeq" id="WP_141465881.1">
    <property type="nucleotide sequence ID" value="NZ_RBZW01000058.1"/>
</dbReference>
<protein>
    <submittedName>
        <fullName evidence="2">Glycine zipper 2TM domain-containing protein</fullName>
    </submittedName>
</protein>
<dbReference type="GO" id="GO:0019867">
    <property type="term" value="C:outer membrane"/>
    <property type="evidence" value="ECO:0007669"/>
    <property type="project" value="InterPro"/>
</dbReference>
<name>A0A4V3VKY4_9EURY</name>
<dbReference type="Pfam" id="PF05433">
    <property type="entry name" value="Rick_17kDa_Anti"/>
    <property type="match status" value="1"/>
</dbReference>
<evidence type="ECO:0000259" key="1">
    <source>
        <dbReference type="Pfam" id="PF05433"/>
    </source>
</evidence>
<dbReference type="Proteomes" id="UP000318864">
    <property type="component" value="Unassembled WGS sequence"/>
</dbReference>
<dbReference type="AlphaFoldDB" id="A0A4V3VKY4"/>
<evidence type="ECO:0000313" key="3">
    <source>
        <dbReference type="Proteomes" id="UP000318864"/>
    </source>
</evidence>
<organism evidence="2 3">
    <name type="scientific">Salinadaptatus halalkaliphilus</name>
    <dbReference type="NCBI Taxonomy" id="2419781"/>
    <lineage>
        <taxon>Archaea</taxon>
        <taxon>Methanobacteriati</taxon>
        <taxon>Methanobacteriota</taxon>
        <taxon>Stenosarchaea group</taxon>
        <taxon>Halobacteria</taxon>
        <taxon>Halobacteriales</taxon>
        <taxon>Natrialbaceae</taxon>
        <taxon>Salinadaptatus</taxon>
    </lineage>
</organism>
<gene>
    <name evidence="2" type="ORF">D8Y22_17070</name>
</gene>
<dbReference type="EMBL" id="RBZW01000058">
    <property type="protein sequence ID" value="THE63537.1"/>
    <property type="molecule type" value="Genomic_DNA"/>
</dbReference>
<evidence type="ECO:0000313" key="2">
    <source>
        <dbReference type="EMBL" id="THE63537.1"/>
    </source>
</evidence>
<dbReference type="InterPro" id="IPR008816">
    <property type="entry name" value="Gly_zipper_2TM_dom"/>
</dbReference>
<accession>A0A4V3VKY4</accession>
<sequence>MEAKLPTDDISALRDNLTTIARRARYAAIGAAVGAAIGAVFSRNAASTGGAIGGLAGALVADTQDTASSVIDDVRTRKSPDE</sequence>
<proteinExistence type="predicted"/>
<keyword evidence="3" id="KW-1185">Reference proteome</keyword>
<comment type="caution">
    <text evidence="2">The sequence shown here is derived from an EMBL/GenBank/DDBJ whole genome shotgun (WGS) entry which is preliminary data.</text>
</comment>
<reference evidence="2 3" key="1">
    <citation type="submission" date="2018-10" db="EMBL/GenBank/DDBJ databases">
        <title>Natronolimnobius sp. XQ-INN 246 isolated from Inner Mongolia Autonomous Region of China.</title>
        <authorList>
            <person name="Xue Q."/>
        </authorList>
    </citation>
    <scope>NUCLEOTIDE SEQUENCE [LARGE SCALE GENOMIC DNA]</scope>
    <source>
        <strain evidence="2 3">XQ-INN 246</strain>
    </source>
</reference>
<feature type="domain" description="Glycine zipper 2TM" evidence="1">
    <location>
        <begin position="26"/>
        <end position="62"/>
    </location>
</feature>